<dbReference type="GO" id="GO:0034399">
    <property type="term" value="C:nuclear periphery"/>
    <property type="evidence" value="ECO:0007669"/>
    <property type="project" value="TreeGrafter"/>
</dbReference>
<evidence type="ECO:0000256" key="2">
    <source>
        <dbReference type="ARBA" id="ARBA00022553"/>
    </source>
</evidence>
<dbReference type="Pfam" id="PF12949">
    <property type="entry name" value="HeH"/>
    <property type="match status" value="1"/>
</dbReference>
<keyword evidence="6" id="KW-0539">Nucleus</keyword>
<feature type="transmembrane region" description="Helical" evidence="8">
    <location>
        <begin position="692"/>
        <end position="718"/>
    </location>
</feature>
<protein>
    <submittedName>
        <fullName evidence="11">Inner nuclear membrane protein enriched at telomere/subtelomere region</fullName>
    </submittedName>
</protein>
<evidence type="ECO:0000259" key="9">
    <source>
        <dbReference type="Pfam" id="PF09402"/>
    </source>
</evidence>
<dbReference type="PANTHER" id="PTHR47808">
    <property type="entry name" value="INNER NUCLEAR MEMBRANE PROTEIN HEH2-RELATED"/>
    <property type="match status" value="1"/>
</dbReference>
<dbReference type="OrthoDB" id="2503928at2759"/>
<dbReference type="InterPro" id="IPR044780">
    <property type="entry name" value="Heh2/Src1"/>
</dbReference>
<gene>
    <name evidence="11" type="primary">SRC1</name>
    <name evidence="11" type="ORF">GGI25_001982</name>
</gene>
<proteinExistence type="predicted"/>
<evidence type="ECO:0000259" key="10">
    <source>
        <dbReference type="Pfam" id="PF12949"/>
    </source>
</evidence>
<feature type="compositionally biased region" description="Basic residues" evidence="7">
    <location>
        <begin position="108"/>
        <end position="118"/>
    </location>
</feature>
<dbReference type="InterPro" id="IPR041885">
    <property type="entry name" value="MAN1_winged_helix_dom"/>
</dbReference>
<evidence type="ECO:0000256" key="4">
    <source>
        <dbReference type="ARBA" id="ARBA00022989"/>
    </source>
</evidence>
<evidence type="ECO:0000256" key="6">
    <source>
        <dbReference type="ARBA" id="ARBA00023242"/>
    </source>
</evidence>
<sequence>MSDTQYLDEGFDPTTLKVPHIRNLLNKHNIAFPSNAKKPELLELLTTKVLSNTGLRREAKKRARPDSSDIEVVVGIGARTRARTPKRKTERDIAEEDSDVSVSERQAKRTQRKKKPKRKEAAEDRKREIGEDKKKEIGEDNKKETAESKKRETPEGKKKETAEDKPIRKRKHSDEPTQEEPAREPGRRIKRRLTKDSDSDTRAPFSDENPFQSSPETTRKRRKKTQETPMSALRKSQVSELSFKVALPRQSSAEEQEGFATPKGKVSDLVARYESSGDAEVAPRSPTVRIRDGLPKHEMLFGAEPVTPVREPRDAGAEHREPRAHKPADHGLPPIAPNIPVVPVHGERPVADSPIGHAGEQPDAFEQLESDAQALQRRRVATLRQHSAHSRRSSAASIASIADVPGVPAAPAAAPAAPAAGKKGGFPWWMLLTVMGFWMWRIHEQFAIGFGGPRADTQAVVPLDSVLTPPTCADDSVVATVVCHARRLRALYVEPQPLQCPEHATCVPFTAIPWGHTEGGPRDQWTVLAPEPTTVLKCDPGFVVQFAPLASRLYPVAPTCVRDLSLEHRIGQLVGAMAHVCSIRRGQAHCEMSLMDHARELLNRTIDSGAEDEAEEIEKLGVSINELRDLMWARRAPRLTQTEFAEVFKRAVDRLSTDDRVMHFVLEDDDTETGYFVSKQPQYTLLCLVRRALLAFVLGNIRVLIAVLSVVFASFVLVRRLAFYRAERASADSLVVGALMRLKRQARRHYLDPALSPSPVIPSAQLRDLLTLAGPVAPGVWDRAKKAVEKNANVRCRTTAVRGEPMRVWEWIGPLDEDDDEMFTPFASPLGSPQTLNS</sequence>
<feature type="domain" description="Man1/Src1-like C-terminal" evidence="9">
    <location>
        <begin position="534"/>
        <end position="814"/>
    </location>
</feature>
<evidence type="ECO:0000313" key="12">
    <source>
        <dbReference type="Proteomes" id="UP001151518"/>
    </source>
</evidence>
<dbReference type="Gene3D" id="1.10.10.1180">
    <property type="entry name" value="MAN1, winged-helix domain"/>
    <property type="match status" value="1"/>
</dbReference>
<dbReference type="GO" id="GO:0005783">
    <property type="term" value="C:endoplasmic reticulum"/>
    <property type="evidence" value="ECO:0007669"/>
    <property type="project" value="TreeGrafter"/>
</dbReference>
<dbReference type="PANTHER" id="PTHR47808:SF2">
    <property type="entry name" value="LEM DOMAIN-CONTAINING PROTEIN 2"/>
    <property type="match status" value="1"/>
</dbReference>
<evidence type="ECO:0000256" key="1">
    <source>
        <dbReference type="ARBA" id="ARBA00004540"/>
    </source>
</evidence>
<accession>A0A9W8KZF8</accession>
<dbReference type="GO" id="GO:0003682">
    <property type="term" value="F:chromatin binding"/>
    <property type="evidence" value="ECO:0007669"/>
    <property type="project" value="InterPro"/>
</dbReference>
<name>A0A9W8KZF8_9FUNG</name>
<dbReference type="Proteomes" id="UP001151518">
    <property type="component" value="Unassembled WGS sequence"/>
</dbReference>
<evidence type="ECO:0000256" key="7">
    <source>
        <dbReference type="SAM" id="MobiDB-lite"/>
    </source>
</evidence>
<keyword evidence="4 8" id="KW-1133">Transmembrane helix</keyword>
<dbReference type="InterPro" id="IPR036361">
    <property type="entry name" value="SAP_dom_sf"/>
</dbReference>
<dbReference type="GO" id="GO:0005637">
    <property type="term" value="C:nuclear inner membrane"/>
    <property type="evidence" value="ECO:0007669"/>
    <property type="project" value="UniProtKB-SubCell"/>
</dbReference>
<dbReference type="Pfam" id="PF09402">
    <property type="entry name" value="MSC"/>
    <property type="match status" value="1"/>
</dbReference>
<dbReference type="CDD" id="cd12935">
    <property type="entry name" value="LEM_like"/>
    <property type="match status" value="1"/>
</dbReference>
<evidence type="ECO:0000256" key="3">
    <source>
        <dbReference type="ARBA" id="ARBA00022692"/>
    </source>
</evidence>
<feature type="region of interest" description="Disordered" evidence="7">
    <location>
        <begin position="275"/>
        <end position="335"/>
    </location>
</feature>
<reference evidence="11" key="1">
    <citation type="submission" date="2022-07" db="EMBL/GenBank/DDBJ databases">
        <title>Phylogenomic reconstructions and comparative analyses of Kickxellomycotina fungi.</title>
        <authorList>
            <person name="Reynolds N.K."/>
            <person name="Stajich J.E."/>
            <person name="Barry K."/>
            <person name="Grigoriev I.V."/>
            <person name="Crous P."/>
            <person name="Smith M.E."/>
        </authorList>
    </citation>
    <scope>NUCLEOTIDE SEQUENCE</scope>
    <source>
        <strain evidence="11">NRRL 3115</strain>
    </source>
</reference>
<evidence type="ECO:0000313" key="11">
    <source>
        <dbReference type="EMBL" id="KAJ2678790.1"/>
    </source>
</evidence>
<keyword evidence="2" id="KW-0597">Phosphoprotein</keyword>
<evidence type="ECO:0000256" key="5">
    <source>
        <dbReference type="ARBA" id="ARBA00023136"/>
    </source>
</evidence>
<dbReference type="AlphaFoldDB" id="A0A9W8KZF8"/>
<feature type="compositionally biased region" description="Basic and acidic residues" evidence="7">
    <location>
        <begin position="289"/>
        <end position="299"/>
    </location>
</feature>
<comment type="caution">
    <text evidence="11">The sequence shown here is derived from an EMBL/GenBank/DDBJ whole genome shotgun (WGS) entry which is preliminary data.</text>
</comment>
<feature type="region of interest" description="Disordered" evidence="7">
    <location>
        <begin position="53"/>
        <end position="241"/>
    </location>
</feature>
<dbReference type="Gene3D" id="1.10.720.30">
    <property type="entry name" value="SAP domain"/>
    <property type="match status" value="1"/>
</dbReference>
<comment type="subcellular location">
    <subcellularLocation>
        <location evidence="1">Nucleus inner membrane</location>
    </subcellularLocation>
</comment>
<dbReference type="InterPro" id="IPR018996">
    <property type="entry name" value="Man1/Src1-like_C"/>
</dbReference>
<keyword evidence="3 8" id="KW-0812">Transmembrane</keyword>
<dbReference type="GO" id="GO:0071763">
    <property type="term" value="P:nuclear membrane organization"/>
    <property type="evidence" value="ECO:0007669"/>
    <property type="project" value="TreeGrafter"/>
</dbReference>
<feature type="compositionally biased region" description="Basic and acidic residues" evidence="7">
    <location>
        <begin position="119"/>
        <end position="187"/>
    </location>
</feature>
<dbReference type="InterPro" id="IPR025856">
    <property type="entry name" value="HeH/LEM_domain"/>
</dbReference>
<feature type="compositionally biased region" description="Basic and acidic residues" evidence="7">
    <location>
        <begin position="310"/>
        <end position="329"/>
    </location>
</feature>
<dbReference type="EMBL" id="JANBTW010000017">
    <property type="protein sequence ID" value="KAJ2678790.1"/>
    <property type="molecule type" value="Genomic_DNA"/>
</dbReference>
<organism evidence="11 12">
    <name type="scientific">Coemansia spiralis</name>
    <dbReference type="NCBI Taxonomy" id="417178"/>
    <lineage>
        <taxon>Eukaryota</taxon>
        <taxon>Fungi</taxon>
        <taxon>Fungi incertae sedis</taxon>
        <taxon>Zoopagomycota</taxon>
        <taxon>Kickxellomycotina</taxon>
        <taxon>Kickxellomycetes</taxon>
        <taxon>Kickxellales</taxon>
        <taxon>Kickxellaceae</taxon>
        <taxon>Coemansia</taxon>
    </lineage>
</organism>
<evidence type="ECO:0000256" key="8">
    <source>
        <dbReference type="SAM" id="Phobius"/>
    </source>
</evidence>
<feature type="domain" description="HeH/LEM" evidence="10">
    <location>
        <begin position="13"/>
        <end position="45"/>
    </location>
</feature>
<keyword evidence="5 8" id="KW-0472">Membrane</keyword>